<dbReference type="InterPro" id="IPR049559">
    <property type="entry name" value="Rrp6p-like_exo"/>
</dbReference>
<dbReference type="GO" id="GO:0071035">
    <property type="term" value="P:nuclear polyadenylation-dependent rRNA catabolic process"/>
    <property type="evidence" value="ECO:0007669"/>
    <property type="project" value="TreeGrafter"/>
</dbReference>
<evidence type="ECO:0000256" key="3">
    <source>
        <dbReference type="SAM" id="MobiDB-lite"/>
    </source>
</evidence>
<dbReference type="GO" id="GO:0071039">
    <property type="term" value="P:nuclear polyadenylation-dependent CUT catabolic process"/>
    <property type="evidence" value="ECO:0007669"/>
    <property type="project" value="TreeGrafter"/>
</dbReference>
<proteinExistence type="predicted"/>
<dbReference type="FunFam" id="1.10.150.80:FF:000001">
    <property type="entry name" value="Putative exosome component 10"/>
    <property type="match status" value="1"/>
</dbReference>
<dbReference type="InterPro" id="IPR010997">
    <property type="entry name" value="HRDC-like_sf"/>
</dbReference>
<keyword evidence="6" id="KW-1185">Reference proteome</keyword>
<dbReference type="GO" id="GO:0071051">
    <property type="term" value="P:poly(A)-dependent snoRNA 3'-end processing"/>
    <property type="evidence" value="ECO:0007669"/>
    <property type="project" value="TreeGrafter"/>
</dbReference>
<dbReference type="SMART" id="SM00474">
    <property type="entry name" value="35EXOc"/>
    <property type="match status" value="1"/>
</dbReference>
<accession>A0AAU9RSA1</accession>
<dbReference type="GO" id="GO:0003727">
    <property type="term" value="F:single-stranded RNA binding"/>
    <property type="evidence" value="ECO:0007669"/>
    <property type="project" value="TreeGrafter"/>
</dbReference>
<reference evidence="5 6" key="1">
    <citation type="submission" date="2022-03" db="EMBL/GenBank/DDBJ databases">
        <authorList>
            <person name="Nunn A."/>
            <person name="Chopra R."/>
            <person name="Nunn A."/>
            <person name="Contreras Garrido A."/>
        </authorList>
    </citation>
    <scope>NUCLEOTIDE SEQUENCE [LARGE SCALE GENOMIC DNA]</scope>
</reference>
<feature type="region of interest" description="Disordered" evidence="3">
    <location>
        <begin position="564"/>
        <end position="658"/>
    </location>
</feature>
<name>A0AAU9RSA1_THLAR</name>
<dbReference type="GO" id="GO:0071038">
    <property type="term" value="P:TRAMP-dependent tRNA surveillance pathway"/>
    <property type="evidence" value="ECO:0007669"/>
    <property type="project" value="TreeGrafter"/>
</dbReference>
<dbReference type="PANTHER" id="PTHR12124:SF69">
    <property type="entry name" value="PROTEIN RRP6-LIKE 1"/>
    <property type="match status" value="1"/>
</dbReference>
<dbReference type="Proteomes" id="UP000836841">
    <property type="component" value="Chromosome 2"/>
</dbReference>
<evidence type="ECO:0000256" key="2">
    <source>
        <dbReference type="ARBA" id="ARBA00023242"/>
    </source>
</evidence>
<dbReference type="Pfam" id="PF00570">
    <property type="entry name" value="HRDC"/>
    <property type="match status" value="1"/>
</dbReference>
<dbReference type="InterPro" id="IPR002121">
    <property type="entry name" value="HRDC_dom"/>
</dbReference>
<dbReference type="Pfam" id="PF01612">
    <property type="entry name" value="DNA_pol_A_exo1"/>
    <property type="match status" value="1"/>
</dbReference>
<feature type="compositionally biased region" description="Acidic residues" evidence="3">
    <location>
        <begin position="612"/>
        <end position="627"/>
    </location>
</feature>
<dbReference type="InterPro" id="IPR036397">
    <property type="entry name" value="RNaseH_sf"/>
</dbReference>
<dbReference type="AlphaFoldDB" id="A0AAU9RSA1"/>
<dbReference type="GO" id="GO:0071040">
    <property type="term" value="P:nuclear polyadenylation-dependent antisense transcript catabolic process"/>
    <property type="evidence" value="ECO:0007669"/>
    <property type="project" value="TreeGrafter"/>
</dbReference>
<dbReference type="GO" id="GO:0000166">
    <property type="term" value="F:nucleotide binding"/>
    <property type="evidence" value="ECO:0007669"/>
    <property type="project" value="InterPro"/>
</dbReference>
<dbReference type="GO" id="GO:0000467">
    <property type="term" value="P:exonucleolytic trimming to generate mature 3'-end of 5.8S rRNA from tricistronic rRNA transcript (SSU-rRNA, 5.8S rRNA, LSU-rRNA)"/>
    <property type="evidence" value="ECO:0007669"/>
    <property type="project" value="InterPro"/>
</dbReference>
<feature type="compositionally biased region" description="Acidic residues" evidence="3">
    <location>
        <begin position="565"/>
        <end position="580"/>
    </location>
</feature>
<evidence type="ECO:0000256" key="1">
    <source>
        <dbReference type="ARBA" id="ARBA00004123"/>
    </source>
</evidence>
<feature type="domain" description="HRDC" evidence="4">
    <location>
        <begin position="381"/>
        <end position="461"/>
    </location>
</feature>
<dbReference type="InterPro" id="IPR045092">
    <property type="entry name" value="Rrp6-like"/>
</dbReference>
<dbReference type="GO" id="GO:0071036">
    <property type="term" value="P:nuclear polyadenylation-dependent snoRNA catabolic process"/>
    <property type="evidence" value="ECO:0007669"/>
    <property type="project" value="TreeGrafter"/>
</dbReference>
<dbReference type="EMBL" id="OU466858">
    <property type="protein sequence ID" value="CAH2046625.1"/>
    <property type="molecule type" value="Genomic_DNA"/>
</dbReference>
<dbReference type="GO" id="GO:0000176">
    <property type="term" value="C:nuclear exosome (RNase complex)"/>
    <property type="evidence" value="ECO:0007669"/>
    <property type="project" value="TreeGrafter"/>
</dbReference>
<protein>
    <recommendedName>
        <fullName evidence="4">HRDC domain-containing protein</fullName>
    </recommendedName>
</protein>
<dbReference type="SUPFAM" id="SSF53098">
    <property type="entry name" value="Ribonuclease H-like"/>
    <property type="match status" value="1"/>
</dbReference>
<dbReference type="PANTHER" id="PTHR12124">
    <property type="entry name" value="POLYMYOSITIS/SCLERODERMA AUTOANTIGEN-RELATED"/>
    <property type="match status" value="1"/>
</dbReference>
<dbReference type="Gene3D" id="1.10.150.80">
    <property type="entry name" value="HRDC domain"/>
    <property type="match status" value="1"/>
</dbReference>
<dbReference type="GO" id="GO:0005730">
    <property type="term" value="C:nucleolus"/>
    <property type="evidence" value="ECO:0007669"/>
    <property type="project" value="TreeGrafter"/>
</dbReference>
<dbReference type="InterPro" id="IPR044876">
    <property type="entry name" value="HRDC_dom_sf"/>
</dbReference>
<gene>
    <name evidence="5" type="ORF">TAV2_LOCUS5223</name>
</gene>
<sequence>MGFSGDIEGDEACDRLINVNDEILQRSDVALNEHAIGLDLEKEKAEKKNEIAGSKVDVKKFANYGNAKVSFHIETIKKPQEEYRISVNNSNLPFEHIWLEKSEDSLRFVHPLERLSLMDFVDKNITEMKPVKPLPLEGTPFKPVEEVNDLKDLAAKLSSVEEFSVTLFGGGCMKFDYVMSFVHLTVDLEHNQYRSFQGLTCLMQISTRTEDYVVDTFKLWNHIGTYLRDIFKDPKTKKVMHGADRDIIWLQRDFGIYVCNLFDTGQASRVLKLERNSLEFLLKHYCGVAANKQYQNADWRIRPLPDVMTRYAREDTHYLLYIYDVMRIDLHTMARADEQADSPLIEVYKRSHDVCMQLYEKELLTRNSYLHIYGVQAANFNAVQLAIVAGLCQWRDRIAREDDESTGYVLPNKTLLDIARDMPINAGKLRRVLKSKLPYIDRNVDAVVNVIRRSMQNAAAFEAVAQTLKTSRLGPKKIESTFEETGKEAAAASRSLKKFLPVKSNIGVVSTTSLVGVEKVSVDVSKKQTSGFGALPSKRKFESDNKAKEEVKVFKSMPNEVTIVVDDDVESDEDTSETDDAADRLSETPFKVPDISLTPTPKACGPDIIVLSDDDSDDDASDNDSETGDGMKTEDEGMNLRSKEQGRFMSMKPGFLDI</sequence>
<evidence type="ECO:0000313" key="6">
    <source>
        <dbReference type="Proteomes" id="UP000836841"/>
    </source>
</evidence>
<dbReference type="CDD" id="cd06147">
    <property type="entry name" value="Rrp6p_like_exo"/>
    <property type="match status" value="1"/>
</dbReference>
<dbReference type="SMART" id="SM00341">
    <property type="entry name" value="HRDC"/>
    <property type="match status" value="1"/>
</dbReference>
<dbReference type="Gene3D" id="3.30.420.10">
    <property type="entry name" value="Ribonuclease H-like superfamily/Ribonuclease H"/>
    <property type="match status" value="1"/>
</dbReference>
<comment type="subcellular location">
    <subcellularLocation>
        <location evidence="1">Nucleus</location>
    </subcellularLocation>
</comment>
<keyword evidence="2" id="KW-0539">Nucleus</keyword>
<dbReference type="GO" id="GO:0000175">
    <property type="term" value="F:3'-5'-RNA exonuclease activity"/>
    <property type="evidence" value="ECO:0007669"/>
    <property type="project" value="InterPro"/>
</dbReference>
<dbReference type="PROSITE" id="PS50967">
    <property type="entry name" value="HRDC"/>
    <property type="match status" value="1"/>
</dbReference>
<dbReference type="SUPFAM" id="SSF47819">
    <property type="entry name" value="HRDC-like"/>
    <property type="match status" value="1"/>
</dbReference>
<dbReference type="GO" id="GO:0071037">
    <property type="term" value="P:nuclear polyadenylation-dependent snRNA catabolic process"/>
    <property type="evidence" value="ECO:0007669"/>
    <property type="project" value="TreeGrafter"/>
</dbReference>
<dbReference type="GO" id="GO:0071044">
    <property type="term" value="P:histone mRNA catabolic process"/>
    <property type="evidence" value="ECO:0007669"/>
    <property type="project" value="TreeGrafter"/>
</dbReference>
<evidence type="ECO:0000259" key="4">
    <source>
        <dbReference type="PROSITE" id="PS50967"/>
    </source>
</evidence>
<evidence type="ECO:0000313" key="5">
    <source>
        <dbReference type="EMBL" id="CAH2046625.1"/>
    </source>
</evidence>
<organism evidence="5 6">
    <name type="scientific">Thlaspi arvense</name>
    <name type="common">Field penny-cress</name>
    <dbReference type="NCBI Taxonomy" id="13288"/>
    <lineage>
        <taxon>Eukaryota</taxon>
        <taxon>Viridiplantae</taxon>
        <taxon>Streptophyta</taxon>
        <taxon>Embryophyta</taxon>
        <taxon>Tracheophyta</taxon>
        <taxon>Spermatophyta</taxon>
        <taxon>Magnoliopsida</taxon>
        <taxon>eudicotyledons</taxon>
        <taxon>Gunneridae</taxon>
        <taxon>Pentapetalae</taxon>
        <taxon>rosids</taxon>
        <taxon>malvids</taxon>
        <taxon>Brassicales</taxon>
        <taxon>Brassicaceae</taxon>
        <taxon>Thlaspideae</taxon>
        <taxon>Thlaspi</taxon>
    </lineage>
</organism>
<dbReference type="InterPro" id="IPR012337">
    <property type="entry name" value="RNaseH-like_sf"/>
</dbReference>
<dbReference type="InterPro" id="IPR002562">
    <property type="entry name" value="3'-5'_exonuclease_dom"/>
</dbReference>